<feature type="region of interest" description="Disordered" evidence="1">
    <location>
        <begin position="76"/>
        <end position="101"/>
    </location>
</feature>
<sequence length="114" mass="12676">MITGHCSLNKHLFILGITDIPLCRACMEADETLTHVLLQCRGVKEQRAAYLCSLKHLATWAACLASGVSLAGWSDPAGSRTSGTTYNGRFRPTKYGDKPRGRRRRRTIVTRAWV</sequence>
<protein>
    <submittedName>
        <fullName evidence="2">Jg12289 protein</fullName>
    </submittedName>
</protein>
<dbReference type="OrthoDB" id="5419617at2759"/>
<dbReference type="EMBL" id="CAKXAJ010025526">
    <property type="protein sequence ID" value="CAH2240503.1"/>
    <property type="molecule type" value="Genomic_DNA"/>
</dbReference>
<comment type="caution">
    <text evidence="2">The sequence shown here is derived from an EMBL/GenBank/DDBJ whole genome shotgun (WGS) entry which is preliminary data.</text>
</comment>
<dbReference type="AlphaFoldDB" id="A0A8S4RSD8"/>
<name>A0A8S4RSD8_9NEOP</name>
<dbReference type="Proteomes" id="UP000838756">
    <property type="component" value="Unassembled WGS sequence"/>
</dbReference>
<evidence type="ECO:0000313" key="3">
    <source>
        <dbReference type="Proteomes" id="UP000838756"/>
    </source>
</evidence>
<evidence type="ECO:0000313" key="2">
    <source>
        <dbReference type="EMBL" id="CAH2240503.1"/>
    </source>
</evidence>
<gene>
    <name evidence="2" type="primary">jg12289</name>
    <name evidence="2" type="ORF">PAEG_LOCUS17080</name>
</gene>
<accession>A0A8S4RSD8</accession>
<reference evidence="2" key="1">
    <citation type="submission" date="2022-03" db="EMBL/GenBank/DDBJ databases">
        <authorList>
            <person name="Lindestad O."/>
        </authorList>
    </citation>
    <scope>NUCLEOTIDE SEQUENCE</scope>
</reference>
<organism evidence="2 3">
    <name type="scientific">Pararge aegeria aegeria</name>
    <dbReference type="NCBI Taxonomy" id="348720"/>
    <lineage>
        <taxon>Eukaryota</taxon>
        <taxon>Metazoa</taxon>
        <taxon>Ecdysozoa</taxon>
        <taxon>Arthropoda</taxon>
        <taxon>Hexapoda</taxon>
        <taxon>Insecta</taxon>
        <taxon>Pterygota</taxon>
        <taxon>Neoptera</taxon>
        <taxon>Endopterygota</taxon>
        <taxon>Lepidoptera</taxon>
        <taxon>Glossata</taxon>
        <taxon>Ditrysia</taxon>
        <taxon>Papilionoidea</taxon>
        <taxon>Nymphalidae</taxon>
        <taxon>Satyrinae</taxon>
        <taxon>Satyrini</taxon>
        <taxon>Parargina</taxon>
        <taxon>Pararge</taxon>
    </lineage>
</organism>
<proteinExistence type="predicted"/>
<keyword evidence="3" id="KW-1185">Reference proteome</keyword>
<evidence type="ECO:0000256" key="1">
    <source>
        <dbReference type="SAM" id="MobiDB-lite"/>
    </source>
</evidence>